<keyword evidence="1" id="KW-1133">Transmembrane helix</keyword>
<feature type="transmembrane region" description="Helical" evidence="1">
    <location>
        <begin position="102"/>
        <end position="121"/>
    </location>
</feature>
<evidence type="ECO:0000313" key="2">
    <source>
        <dbReference type="EMBL" id="BDW85156.1"/>
    </source>
</evidence>
<accession>A0AA48KMJ2</accession>
<keyword evidence="3" id="KW-1185">Reference proteome</keyword>
<dbReference type="KEGG" id="rmai:MACH21_13330"/>
<feature type="transmembrane region" description="Helical" evidence="1">
    <location>
        <begin position="20"/>
        <end position="41"/>
    </location>
</feature>
<keyword evidence="1" id="KW-0812">Transmembrane</keyword>
<keyword evidence="1" id="KW-0472">Membrane</keyword>
<organism evidence="2 3">
    <name type="scientific">Roseicyclus marinus</name>
    <dbReference type="NCBI Taxonomy" id="2161673"/>
    <lineage>
        <taxon>Bacteria</taxon>
        <taxon>Pseudomonadati</taxon>
        <taxon>Pseudomonadota</taxon>
        <taxon>Alphaproteobacteria</taxon>
        <taxon>Rhodobacterales</taxon>
        <taxon>Roseobacteraceae</taxon>
        <taxon>Roseicyclus</taxon>
    </lineage>
</organism>
<proteinExistence type="predicted"/>
<evidence type="ECO:0000313" key="3">
    <source>
        <dbReference type="Proteomes" id="UP001337723"/>
    </source>
</evidence>
<feature type="transmembrane region" description="Helical" evidence="1">
    <location>
        <begin position="133"/>
        <end position="155"/>
    </location>
</feature>
<dbReference type="RefSeq" id="WP_338275706.1">
    <property type="nucleotide sequence ID" value="NZ_AP027266.1"/>
</dbReference>
<protein>
    <recommendedName>
        <fullName evidence="4">DUF2254 domain-containing protein</fullName>
    </recommendedName>
</protein>
<evidence type="ECO:0008006" key="4">
    <source>
        <dbReference type="Google" id="ProtNLM"/>
    </source>
</evidence>
<dbReference type="Proteomes" id="UP001337723">
    <property type="component" value="Chromosome"/>
</dbReference>
<sequence length="419" mass="44571">MFATFLRWLRQQSRRIHVRVILVAVMALVALGVATVIGPLIPEGFGGVVGAGAVDEILPVLASSMLAVVTFSLTIMVTGFSRAEARWTPRSHRLLQEDKTTHSVLATFLGAFLYALLAMILRAADLFGERELVVLFFTTVGVALWIVVTIIRWIIHLDRYGSLEYTADLLEARARQALEALARRPAQGARVMEAGTRPPKGGVAVTARRAGHVTQVFEAALQDSASFLGAEIFVVQPVGSFVQPGEVLARVIGGKPAGEEVLAAIRAAIPVGGARTFEMDPVHAVASLAEVGVRALSPGVNDPNTGVDVTYRLGRVMGSLALEPEGGPRCARVWMLPVDRARLFEVGFGALARYAGHALEVHLAVQDALASLTRLGDGGLADEARKAAADHARRAMAALTDEADRARFQAACLSPVSGP</sequence>
<dbReference type="InterPro" id="IPR018723">
    <property type="entry name" value="DUF2254_membrane"/>
</dbReference>
<reference evidence="2 3" key="1">
    <citation type="submission" date="2023-01" db="EMBL/GenBank/DDBJ databases">
        <title>Complete genome sequence of Roseicyclus marinus strain Dej080120_10.</title>
        <authorList>
            <person name="Ueki S."/>
            <person name="Maruyama F."/>
        </authorList>
    </citation>
    <scope>NUCLEOTIDE SEQUENCE [LARGE SCALE GENOMIC DNA]</scope>
    <source>
        <strain evidence="2 3">Dej080120_10</strain>
    </source>
</reference>
<gene>
    <name evidence="2" type="ORF">MACH21_13330</name>
</gene>
<dbReference type="Pfam" id="PF10011">
    <property type="entry name" value="DUF2254"/>
    <property type="match status" value="1"/>
</dbReference>
<name>A0AA48KMJ2_9RHOB</name>
<dbReference type="AlphaFoldDB" id="A0AA48KMJ2"/>
<evidence type="ECO:0000256" key="1">
    <source>
        <dbReference type="SAM" id="Phobius"/>
    </source>
</evidence>
<dbReference type="EMBL" id="AP027266">
    <property type="protein sequence ID" value="BDW85156.1"/>
    <property type="molecule type" value="Genomic_DNA"/>
</dbReference>
<feature type="transmembrane region" description="Helical" evidence="1">
    <location>
        <begin position="61"/>
        <end position="81"/>
    </location>
</feature>